<dbReference type="InterPro" id="IPR000092">
    <property type="entry name" value="Polyprenyl_synt"/>
</dbReference>
<reference evidence="6" key="1">
    <citation type="journal article" date="2021" name="Nat. Commun.">
        <title>Genetic determinants of endophytism in the Arabidopsis root mycobiome.</title>
        <authorList>
            <person name="Mesny F."/>
            <person name="Miyauchi S."/>
            <person name="Thiergart T."/>
            <person name="Pickel B."/>
            <person name="Atanasova L."/>
            <person name="Karlsson M."/>
            <person name="Huettel B."/>
            <person name="Barry K.W."/>
            <person name="Haridas S."/>
            <person name="Chen C."/>
            <person name="Bauer D."/>
            <person name="Andreopoulos W."/>
            <person name="Pangilinan J."/>
            <person name="LaButti K."/>
            <person name="Riley R."/>
            <person name="Lipzen A."/>
            <person name="Clum A."/>
            <person name="Drula E."/>
            <person name="Henrissat B."/>
            <person name="Kohler A."/>
            <person name="Grigoriev I.V."/>
            <person name="Martin F.M."/>
            <person name="Hacquard S."/>
        </authorList>
    </citation>
    <scope>NUCLEOTIDE SEQUENCE</scope>
    <source>
        <strain evidence="6">MPI-CAGE-CH-0243</strain>
    </source>
</reference>
<evidence type="ECO:0000313" key="7">
    <source>
        <dbReference type="Proteomes" id="UP000700596"/>
    </source>
</evidence>
<gene>
    <name evidence="6" type="ORF">B0J11DRAFT_599398</name>
</gene>
<accession>A0A9P9D0N4</accession>
<evidence type="ECO:0000256" key="3">
    <source>
        <dbReference type="ARBA" id="ARBA00022723"/>
    </source>
</evidence>
<dbReference type="AlphaFoldDB" id="A0A9P9D0N4"/>
<dbReference type="PROSITE" id="PS00444">
    <property type="entry name" value="POLYPRENYL_SYNTHASE_2"/>
    <property type="match status" value="1"/>
</dbReference>
<keyword evidence="4" id="KW-0460">Magnesium</keyword>
<keyword evidence="2" id="KW-0808">Transferase</keyword>
<dbReference type="Pfam" id="PF19086">
    <property type="entry name" value="Terpene_syn_C_2"/>
    <property type="match status" value="1"/>
</dbReference>
<feature type="compositionally biased region" description="Polar residues" evidence="5">
    <location>
        <begin position="395"/>
        <end position="410"/>
    </location>
</feature>
<dbReference type="Pfam" id="PF00348">
    <property type="entry name" value="polyprenyl_synt"/>
    <property type="match status" value="1"/>
</dbReference>
<dbReference type="SUPFAM" id="SSF48576">
    <property type="entry name" value="Terpenoid synthases"/>
    <property type="match status" value="2"/>
</dbReference>
<dbReference type="EC" id="2.5.1.29" evidence="1"/>
<dbReference type="GO" id="GO:0046165">
    <property type="term" value="P:alcohol biosynthetic process"/>
    <property type="evidence" value="ECO:0007669"/>
    <property type="project" value="UniProtKB-ARBA"/>
</dbReference>
<evidence type="ECO:0000256" key="4">
    <source>
        <dbReference type="ARBA" id="ARBA00022842"/>
    </source>
</evidence>
<evidence type="ECO:0000256" key="5">
    <source>
        <dbReference type="SAM" id="MobiDB-lite"/>
    </source>
</evidence>
<dbReference type="PROSITE" id="PS00723">
    <property type="entry name" value="POLYPRENYL_SYNTHASE_1"/>
    <property type="match status" value="1"/>
</dbReference>
<dbReference type="InterPro" id="IPR033749">
    <property type="entry name" value="Polyprenyl_synt_CS"/>
</dbReference>
<comment type="caution">
    <text evidence="6">The sequence shown here is derived from an EMBL/GenBank/DDBJ whole genome shotgun (WGS) entry which is preliminary data.</text>
</comment>
<dbReference type="Gene3D" id="1.10.600.10">
    <property type="entry name" value="Farnesyl Diphosphate Synthase"/>
    <property type="match status" value="2"/>
</dbReference>
<sequence>MNYQFSTTLTFENDLIEGLCDQIPVRIHKFPHFEHAGTLEAQSDWQRMVGSLKDHEGGLGPTHGFMTLSVPECIPERLHIVSYANEFAFLYDDVIDLASEQDIHRENAYLLEAFVQGSEGRILDSKSGKRQMQAKILSNMLDIDRPRAMFAMKAWAKFIESSSGREHHTSFCTMEEYMPYRCKDVGHMFWHALIIFGCAFSIPEHEDVILAELVMPAVKAASLTNDLFSYDKEFLAAMVSNKPDVVNSVWVLMKEHRIPLDEAKDRCRNLIRKEVEVYRNTLRGLDNRTNISTEGKRYLELMQYSVSGNVVWSRSCARYHQHNGSGSMDIPQYPASIFQPANPHCYKRSLRESFTPPAPGPSPASAQGGLDSGRPAKQLKDSESDSPPTDDFIMQPSNEYTTQTSTPLSSESIDGCLMVIPLPKLSDHLVVEPFKYLNSMPSKGIRDKAIDAINKWLNIPETVIQVIKSVVSMLHSSSLMLDDLEDRSELRRGRPATHIIYGSAQTINSATFLYIQAVIAVQKLQASTAFDIFVEEVRCLFTGQSFDLHWTREMICPTVLEYLQMADGKTGSLFRLITRLMTISSARSPCLNLSHLTRILGRYFQIRDDYQNLASPEYAAQKGYCEDLDEGKFSLPLIHVLNNSSKGMLLKGLLHRRRSKGSLTREQKQTIIDEMNLCGSLAFTRNTLHSLYHDLEMEIEKLDKQFGGGPNFEIRFILSILKV</sequence>
<dbReference type="SFLD" id="SFLDS00005">
    <property type="entry name" value="Isoprenoid_Synthase_Type_I"/>
    <property type="match status" value="1"/>
</dbReference>
<dbReference type="EMBL" id="JAGMWT010000028">
    <property type="protein sequence ID" value="KAH7110291.1"/>
    <property type="molecule type" value="Genomic_DNA"/>
</dbReference>
<dbReference type="PANTHER" id="PTHR12001:SF44">
    <property type="entry name" value="GERANYLGERANYL PYROPHOSPHATE SYNTHASE"/>
    <property type="match status" value="1"/>
</dbReference>
<dbReference type="InterPro" id="IPR008949">
    <property type="entry name" value="Isoprenoid_synthase_dom_sf"/>
</dbReference>
<feature type="region of interest" description="Disordered" evidence="5">
    <location>
        <begin position="349"/>
        <end position="410"/>
    </location>
</feature>
<evidence type="ECO:0000313" key="6">
    <source>
        <dbReference type="EMBL" id="KAH7110291.1"/>
    </source>
</evidence>
<proteinExistence type="predicted"/>
<evidence type="ECO:0000256" key="2">
    <source>
        <dbReference type="ARBA" id="ARBA00022679"/>
    </source>
</evidence>
<keyword evidence="3" id="KW-0479">Metal-binding</keyword>
<dbReference type="PANTHER" id="PTHR12001">
    <property type="entry name" value="GERANYLGERANYL PYROPHOSPHATE SYNTHASE"/>
    <property type="match status" value="1"/>
</dbReference>
<protein>
    <recommendedName>
        <fullName evidence="1">geranylgeranyl diphosphate synthase</fullName>
        <ecNumber evidence="1">2.5.1.29</ecNumber>
    </recommendedName>
</protein>
<organism evidence="6 7">
    <name type="scientific">Dendryphion nanum</name>
    <dbReference type="NCBI Taxonomy" id="256645"/>
    <lineage>
        <taxon>Eukaryota</taxon>
        <taxon>Fungi</taxon>
        <taxon>Dikarya</taxon>
        <taxon>Ascomycota</taxon>
        <taxon>Pezizomycotina</taxon>
        <taxon>Dothideomycetes</taxon>
        <taxon>Pleosporomycetidae</taxon>
        <taxon>Pleosporales</taxon>
        <taxon>Torulaceae</taxon>
        <taxon>Dendryphion</taxon>
    </lineage>
</organism>
<dbReference type="GO" id="GO:0046872">
    <property type="term" value="F:metal ion binding"/>
    <property type="evidence" value="ECO:0007669"/>
    <property type="project" value="UniProtKB-KW"/>
</dbReference>
<name>A0A9P9D0N4_9PLEO</name>
<dbReference type="OrthoDB" id="6921389at2759"/>
<evidence type="ECO:0000256" key="1">
    <source>
        <dbReference type="ARBA" id="ARBA00012382"/>
    </source>
</evidence>
<keyword evidence="7" id="KW-1185">Reference proteome</keyword>
<dbReference type="Proteomes" id="UP000700596">
    <property type="component" value="Unassembled WGS sequence"/>
</dbReference>
<dbReference type="GO" id="GO:0043386">
    <property type="term" value="P:mycotoxin biosynthetic process"/>
    <property type="evidence" value="ECO:0007669"/>
    <property type="project" value="UniProtKB-ARBA"/>
</dbReference>
<dbReference type="GO" id="GO:0008299">
    <property type="term" value="P:isoprenoid biosynthetic process"/>
    <property type="evidence" value="ECO:0007669"/>
    <property type="project" value="InterPro"/>
</dbReference>
<dbReference type="GO" id="GO:0004311">
    <property type="term" value="F:geranylgeranyl diphosphate synthase activity"/>
    <property type="evidence" value="ECO:0007669"/>
    <property type="project" value="UniProtKB-EC"/>
</dbReference>